<gene>
    <name evidence="1" type="ORF">PG991_008941</name>
</gene>
<sequence>MSFSNSDFLQLSYSFEPIHCPGQQSMSFVVPPGVPNGEAYVTCADQYQHCYDHKLGKYTHNNSDKNTHNDFDKLLI</sequence>
<dbReference type="EMBL" id="JAQQWI010000013">
    <property type="protein sequence ID" value="KAK8013348.1"/>
    <property type="molecule type" value="Genomic_DNA"/>
</dbReference>
<comment type="caution">
    <text evidence="1">The sequence shown here is derived from an EMBL/GenBank/DDBJ whole genome shotgun (WGS) entry which is preliminary data.</text>
</comment>
<reference evidence="1 2" key="1">
    <citation type="submission" date="2023-01" db="EMBL/GenBank/DDBJ databases">
        <title>Analysis of 21 Apiospora genomes using comparative genomics revels a genus with tremendous synthesis potential of carbohydrate active enzymes and secondary metabolites.</title>
        <authorList>
            <person name="Sorensen T."/>
        </authorList>
    </citation>
    <scope>NUCLEOTIDE SEQUENCE [LARGE SCALE GENOMIC DNA]</scope>
    <source>
        <strain evidence="1 2">CBS 20057</strain>
    </source>
</reference>
<protein>
    <submittedName>
        <fullName evidence="1">Uncharacterized protein</fullName>
    </submittedName>
</protein>
<name>A0ABR1RJK8_9PEZI</name>
<evidence type="ECO:0000313" key="1">
    <source>
        <dbReference type="EMBL" id="KAK8013348.1"/>
    </source>
</evidence>
<keyword evidence="2" id="KW-1185">Reference proteome</keyword>
<dbReference type="Proteomes" id="UP001396898">
    <property type="component" value="Unassembled WGS sequence"/>
</dbReference>
<organism evidence="1 2">
    <name type="scientific">Apiospora marii</name>
    <dbReference type="NCBI Taxonomy" id="335849"/>
    <lineage>
        <taxon>Eukaryota</taxon>
        <taxon>Fungi</taxon>
        <taxon>Dikarya</taxon>
        <taxon>Ascomycota</taxon>
        <taxon>Pezizomycotina</taxon>
        <taxon>Sordariomycetes</taxon>
        <taxon>Xylariomycetidae</taxon>
        <taxon>Amphisphaeriales</taxon>
        <taxon>Apiosporaceae</taxon>
        <taxon>Apiospora</taxon>
    </lineage>
</organism>
<evidence type="ECO:0000313" key="2">
    <source>
        <dbReference type="Proteomes" id="UP001396898"/>
    </source>
</evidence>
<accession>A0ABR1RJK8</accession>
<proteinExistence type="predicted"/>